<dbReference type="Pfam" id="PF06580">
    <property type="entry name" value="His_kinase"/>
    <property type="match status" value="1"/>
</dbReference>
<dbReference type="PANTHER" id="PTHR34220:SF7">
    <property type="entry name" value="SENSOR HISTIDINE KINASE YPDA"/>
    <property type="match status" value="1"/>
</dbReference>
<sequence length="596" mass="67668">MNNRVRSFLAKFRFQRVRTRFLAAMIVISLPPLFLLGFISFNIAKSTLMQTNEQTNEDHLETSSEVADLLFRNIVNLNRSIVMNDEVRAVLNSSNNKAEQSFEQGDLNDWNSSKLQKVINNNLFDTKFVNSICIFNLDFQTFCAGRSDDAGIYEKPDKAALIRQTDWYKQAAEEQGKVVFVGYDILGDSKDSFSTVKLFRDASTSEPIGLLITNISKSIFQDIFNAGSSSGGFLAIESAAADKPVHVVFNNALPDDKQPAEVNYASTLAALKKTGYLVSQYQNQTTGWTFIHLVKLKELLKQSNTIGTATTFMAVSMGVLALILSFFMSGSITRPLLQIKKMMVEWTKGTRSFQETFERDEVGAIGETFKRMASENRELTEKLIHSELKEREAELRALQAQIKPHFLYNTLDSIYWMATLQKNNDIAQMAVSLSESFKLSLNKGKEMISVFKELKHIEHYMTIQNIRYNNRFQYIEEVDASLMGMEIMKLLLQPLVENAIYHGLEPKLGEGTIRLSGKREGDFLVFTVEDNGIGIEDVSVTESGYGLRNVRERLLLSYGPTSELRIWSRVHEGTRIELRFNPNMKERDSDAESDRM</sequence>
<dbReference type="Proteomes" id="UP001649230">
    <property type="component" value="Chromosome"/>
</dbReference>
<proteinExistence type="predicted"/>
<feature type="transmembrane region" description="Helical" evidence="7">
    <location>
        <begin position="312"/>
        <end position="333"/>
    </location>
</feature>
<dbReference type="EMBL" id="CP090978">
    <property type="protein sequence ID" value="UJF34510.1"/>
    <property type="molecule type" value="Genomic_DNA"/>
</dbReference>
<evidence type="ECO:0000256" key="5">
    <source>
        <dbReference type="ARBA" id="ARBA00022777"/>
    </source>
</evidence>
<dbReference type="InterPro" id="IPR010559">
    <property type="entry name" value="Sig_transdc_His_kin_internal"/>
</dbReference>
<feature type="transmembrane region" description="Helical" evidence="7">
    <location>
        <begin position="21"/>
        <end position="44"/>
    </location>
</feature>
<evidence type="ECO:0000256" key="2">
    <source>
        <dbReference type="ARBA" id="ARBA00022475"/>
    </source>
</evidence>
<keyword evidence="3" id="KW-0597">Phosphoprotein</keyword>
<reference evidence="9 10" key="1">
    <citation type="journal article" date="2024" name="Int. J. Syst. Evol. Microbiol.">
        <title>Paenibacillus hexagrammi sp. nov., a novel bacterium isolated from the gut content of Hexagrammos agrammus.</title>
        <authorList>
            <person name="Jung H.K."/>
            <person name="Kim D.G."/>
            <person name="Zin H."/>
            <person name="Park J."/>
            <person name="Jung H."/>
            <person name="Kim Y.O."/>
            <person name="Kong H.J."/>
            <person name="Kim J.W."/>
            <person name="Kim Y.S."/>
        </authorList>
    </citation>
    <scope>NUCLEOTIDE SEQUENCE [LARGE SCALE GENOMIC DNA]</scope>
    <source>
        <strain evidence="9 10">YPD9-1</strain>
    </source>
</reference>
<dbReference type="SUPFAM" id="SSF55874">
    <property type="entry name" value="ATPase domain of HSP90 chaperone/DNA topoisomerase II/histidine kinase"/>
    <property type="match status" value="1"/>
</dbReference>
<protein>
    <submittedName>
        <fullName evidence="9">Sensor histidine kinase</fullName>
    </submittedName>
</protein>
<dbReference type="InterPro" id="IPR003594">
    <property type="entry name" value="HATPase_dom"/>
</dbReference>
<dbReference type="InterPro" id="IPR050640">
    <property type="entry name" value="Bact_2-comp_sensor_kinase"/>
</dbReference>
<evidence type="ECO:0000259" key="8">
    <source>
        <dbReference type="PROSITE" id="PS50885"/>
    </source>
</evidence>
<evidence type="ECO:0000256" key="1">
    <source>
        <dbReference type="ARBA" id="ARBA00004651"/>
    </source>
</evidence>
<organism evidence="9 10">
    <name type="scientific">Paenibacillus hexagrammi</name>
    <dbReference type="NCBI Taxonomy" id="2908839"/>
    <lineage>
        <taxon>Bacteria</taxon>
        <taxon>Bacillati</taxon>
        <taxon>Bacillota</taxon>
        <taxon>Bacilli</taxon>
        <taxon>Bacillales</taxon>
        <taxon>Paenibacillaceae</taxon>
        <taxon>Paenibacillus</taxon>
    </lineage>
</organism>
<dbReference type="InterPro" id="IPR003660">
    <property type="entry name" value="HAMP_dom"/>
</dbReference>
<comment type="subcellular location">
    <subcellularLocation>
        <location evidence="1">Cell membrane</location>
        <topology evidence="1">Multi-pass membrane protein</topology>
    </subcellularLocation>
</comment>
<dbReference type="RefSeq" id="WP_235121084.1">
    <property type="nucleotide sequence ID" value="NZ_CP090978.1"/>
</dbReference>
<dbReference type="GO" id="GO:0016301">
    <property type="term" value="F:kinase activity"/>
    <property type="evidence" value="ECO:0007669"/>
    <property type="project" value="UniProtKB-KW"/>
</dbReference>
<evidence type="ECO:0000256" key="7">
    <source>
        <dbReference type="SAM" id="Phobius"/>
    </source>
</evidence>
<name>A0ABY3SN09_9BACL</name>
<keyword evidence="7" id="KW-1133">Transmembrane helix</keyword>
<feature type="domain" description="HAMP" evidence="8">
    <location>
        <begin position="330"/>
        <end position="381"/>
    </location>
</feature>
<dbReference type="Gene3D" id="3.30.565.10">
    <property type="entry name" value="Histidine kinase-like ATPase, C-terminal domain"/>
    <property type="match status" value="1"/>
</dbReference>
<keyword evidence="6 7" id="KW-0472">Membrane</keyword>
<dbReference type="Gene3D" id="6.10.340.10">
    <property type="match status" value="1"/>
</dbReference>
<keyword evidence="10" id="KW-1185">Reference proteome</keyword>
<dbReference type="SMART" id="SM00387">
    <property type="entry name" value="HATPase_c"/>
    <property type="match status" value="1"/>
</dbReference>
<dbReference type="Pfam" id="PF02518">
    <property type="entry name" value="HATPase_c"/>
    <property type="match status" value="1"/>
</dbReference>
<evidence type="ECO:0000313" key="10">
    <source>
        <dbReference type="Proteomes" id="UP001649230"/>
    </source>
</evidence>
<keyword evidence="2" id="KW-1003">Cell membrane</keyword>
<gene>
    <name evidence="9" type="ORF">L0M14_04825</name>
</gene>
<dbReference type="InterPro" id="IPR036890">
    <property type="entry name" value="HATPase_C_sf"/>
</dbReference>
<keyword evidence="5 9" id="KW-0418">Kinase</keyword>
<keyword evidence="7" id="KW-0812">Transmembrane</keyword>
<dbReference type="PANTHER" id="PTHR34220">
    <property type="entry name" value="SENSOR HISTIDINE KINASE YPDA"/>
    <property type="match status" value="1"/>
</dbReference>
<evidence type="ECO:0000313" key="9">
    <source>
        <dbReference type="EMBL" id="UJF34510.1"/>
    </source>
</evidence>
<evidence type="ECO:0000256" key="6">
    <source>
        <dbReference type="ARBA" id="ARBA00023136"/>
    </source>
</evidence>
<keyword evidence="4" id="KW-0808">Transferase</keyword>
<accession>A0ABY3SN09</accession>
<dbReference type="PROSITE" id="PS50885">
    <property type="entry name" value="HAMP"/>
    <property type="match status" value="1"/>
</dbReference>
<evidence type="ECO:0000256" key="4">
    <source>
        <dbReference type="ARBA" id="ARBA00022679"/>
    </source>
</evidence>
<evidence type="ECO:0000256" key="3">
    <source>
        <dbReference type="ARBA" id="ARBA00022553"/>
    </source>
</evidence>